<evidence type="ECO:0000259" key="4">
    <source>
        <dbReference type="PROSITE" id="PS01124"/>
    </source>
</evidence>
<dbReference type="InterPro" id="IPR050204">
    <property type="entry name" value="AraC_XylS_family_regulators"/>
</dbReference>
<evidence type="ECO:0000313" key="6">
    <source>
        <dbReference type="Proteomes" id="UP001596540"/>
    </source>
</evidence>
<organism evidence="5 6">
    <name type="scientific">Marinactinospora rubrisoli</name>
    <dbReference type="NCBI Taxonomy" id="2715399"/>
    <lineage>
        <taxon>Bacteria</taxon>
        <taxon>Bacillati</taxon>
        <taxon>Actinomycetota</taxon>
        <taxon>Actinomycetes</taxon>
        <taxon>Streptosporangiales</taxon>
        <taxon>Nocardiopsidaceae</taxon>
        <taxon>Marinactinospora</taxon>
    </lineage>
</organism>
<dbReference type="RefSeq" id="WP_379873410.1">
    <property type="nucleotide sequence ID" value="NZ_JBHTBH010000014.1"/>
</dbReference>
<evidence type="ECO:0000313" key="5">
    <source>
        <dbReference type="EMBL" id="MFC7330762.1"/>
    </source>
</evidence>
<dbReference type="PANTHER" id="PTHR46796:SF13">
    <property type="entry name" value="HTH-TYPE TRANSCRIPTIONAL ACTIVATOR RHAS"/>
    <property type="match status" value="1"/>
</dbReference>
<evidence type="ECO:0000256" key="2">
    <source>
        <dbReference type="ARBA" id="ARBA00023125"/>
    </source>
</evidence>
<dbReference type="PANTHER" id="PTHR46796">
    <property type="entry name" value="HTH-TYPE TRANSCRIPTIONAL ACTIVATOR RHAS-RELATED"/>
    <property type="match status" value="1"/>
</dbReference>
<protein>
    <submittedName>
        <fullName evidence="5">AraC family transcriptional regulator</fullName>
    </submittedName>
</protein>
<feature type="domain" description="HTH araC/xylS-type" evidence="4">
    <location>
        <begin position="211"/>
        <end position="309"/>
    </location>
</feature>
<evidence type="ECO:0000256" key="3">
    <source>
        <dbReference type="ARBA" id="ARBA00023163"/>
    </source>
</evidence>
<accession>A0ABW2KLR0</accession>
<dbReference type="Pfam" id="PF12852">
    <property type="entry name" value="Cupin_6"/>
    <property type="match status" value="1"/>
</dbReference>
<dbReference type="InterPro" id="IPR009057">
    <property type="entry name" value="Homeodomain-like_sf"/>
</dbReference>
<dbReference type="Proteomes" id="UP001596540">
    <property type="component" value="Unassembled WGS sequence"/>
</dbReference>
<keyword evidence="3" id="KW-0804">Transcription</keyword>
<dbReference type="SMART" id="SM00342">
    <property type="entry name" value="HTH_ARAC"/>
    <property type="match status" value="1"/>
</dbReference>
<dbReference type="Gene3D" id="1.10.10.60">
    <property type="entry name" value="Homeodomain-like"/>
    <property type="match status" value="2"/>
</dbReference>
<sequence length="315" mass="32928">MDVLAELLHGARARGALIGRSVLSPPWALRLAAGAALTVVTPLRGRAWVVPDGGGAVRLGTGDVAVVRGPGPFTLADPPATPPRTVAHDAEHRTASGGVAAGAEPERDGLARQDGESGAALLLTGGYRVRGHVNERLLSALPAVVTVAENEADCPLTEQIAAEVVRDGPGRQVILDRLLDLLLMFTLRTWFARAGTQAPPWYRALGDPVAGPALRALHDAPARQWTVASLAEVAGVSRATMARRFTALVGTPPMTYLADWRVCLAADLLADTTETIDSIARRVGYANAFALSVAFKRVRGVSPSEHRAHAAVAAG</sequence>
<name>A0ABW2KLR0_9ACTN</name>
<dbReference type="PROSITE" id="PS00041">
    <property type="entry name" value="HTH_ARAC_FAMILY_1"/>
    <property type="match status" value="1"/>
</dbReference>
<evidence type="ECO:0000256" key="1">
    <source>
        <dbReference type="ARBA" id="ARBA00023015"/>
    </source>
</evidence>
<gene>
    <name evidence="5" type="ORF">ACFQRF_23805</name>
</gene>
<keyword evidence="1" id="KW-0805">Transcription regulation</keyword>
<comment type="caution">
    <text evidence="5">The sequence shown here is derived from an EMBL/GenBank/DDBJ whole genome shotgun (WGS) entry which is preliminary data.</text>
</comment>
<dbReference type="SUPFAM" id="SSF46689">
    <property type="entry name" value="Homeodomain-like"/>
    <property type="match status" value="2"/>
</dbReference>
<dbReference type="InterPro" id="IPR018062">
    <property type="entry name" value="HTH_AraC-typ_CS"/>
</dbReference>
<dbReference type="Pfam" id="PF12833">
    <property type="entry name" value="HTH_18"/>
    <property type="match status" value="1"/>
</dbReference>
<keyword evidence="6" id="KW-1185">Reference proteome</keyword>
<dbReference type="EMBL" id="JBHTBH010000014">
    <property type="protein sequence ID" value="MFC7330762.1"/>
    <property type="molecule type" value="Genomic_DNA"/>
</dbReference>
<reference evidence="6" key="1">
    <citation type="journal article" date="2019" name="Int. J. Syst. Evol. Microbiol.">
        <title>The Global Catalogue of Microorganisms (GCM) 10K type strain sequencing project: providing services to taxonomists for standard genome sequencing and annotation.</title>
        <authorList>
            <consortium name="The Broad Institute Genomics Platform"/>
            <consortium name="The Broad Institute Genome Sequencing Center for Infectious Disease"/>
            <person name="Wu L."/>
            <person name="Ma J."/>
        </authorList>
    </citation>
    <scope>NUCLEOTIDE SEQUENCE [LARGE SCALE GENOMIC DNA]</scope>
    <source>
        <strain evidence="6">CGMCC 4.7382</strain>
    </source>
</reference>
<dbReference type="PROSITE" id="PS01124">
    <property type="entry name" value="HTH_ARAC_FAMILY_2"/>
    <property type="match status" value="1"/>
</dbReference>
<proteinExistence type="predicted"/>
<keyword evidence="2" id="KW-0238">DNA-binding</keyword>
<dbReference type="InterPro" id="IPR032783">
    <property type="entry name" value="AraC_lig"/>
</dbReference>
<dbReference type="InterPro" id="IPR018060">
    <property type="entry name" value="HTH_AraC"/>
</dbReference>